<dbReference type="Gene3D" id="3.90.70.10">
    <property type="entry name" value="Cysteine proteinases"/>
    <property type="match status" value="1"/>
</dbReference>
<dbReference type="GO" id="GO:0000166">
    <property type="term" value="F:nucleotide binding"/>
    <property type="evidence" value="ECO:0007669"/>
    <property type="project" value="InterPro"/>
</dbReference>
<gene>
    <name evidence="3" type="ORF">ANE_LOCUS21557</name>
</gene>
<dbReference type="InterPro" id="IPR000668">
    <property type="entry name" value="Peptidase_C1A_C"/>
</dbReference>
<dbReference type="PANTHER" id="PTHR24093">
    <property type="entry name" value="CATION TRANSPORTING ATPASE"/>
    <property type="match status" value="1"/>
</dbReference>
<dbReference type="InterPro" id="IPR038765">
    <property type="entry name" value="Papain-like_cys_pep_sf"/>
</dbReference>
<dbReference type="GO" id="GO:0005886">
    <property type="term" value="C:plasma membrane"/>
    <property type="evidence" value="ECO:0007669"/>
    <property type="project" value="TreeGrafter"/>
</dbReference>
<dbReference type="PANTHER" id="PTHR24093:SF530">
    <property type="entry name" value="CALCIUM-TRANSPORTING ATPASE 10, PLASMA MEMBRANE-TYPE"/>
    <property type="match status" value="1"/>
</dbReference>
<feature type="domain" description="Peptidase C1A papain C-terminal" evidence="2">
    <location>
        <begin position="77"/>
        <end position="280"/>
    </location>
</feature>
<dbReference type="SUPFAM" id="SSF81660">
    <property type="entry name" value="Metal cation-transporting ATPase, ATP-binding domain N"/>
    <property type="match status" value="1"/>
</dbReference>
<proteinExistence type="predicted"/>
<dbReference type="Pfam" id="PF13246">
    <property type="entry name" value="Cation_ATPase"/>
    <property type="match status" value="1"/>
</dbReference>
<dbReference type="Gene3D" id="3.40.1110.10">
    <property type="entry name" value="Calcium-transporting ATPase, cytoplasmic domain N"/>
    <property type="match status" value="1"/>
</dbReference>
<keyword evidence="1" id="KW-0460">Magnesium</keyword>
<reference evidence="3" key="1">
    <citation type="submission" date="2019-07" db="EMBL/GenBank/DDBJ databases">
        <authorList>
            <person name="Dittberner H."/>
        </authorList>
    </citation>
    <scope>NUCLEOTIDE SEQUENCE [LARGE SCALE GENOMIC DNA]</scope>
</reference>
<sequence length="760" mass="85649">MAHLPEPALYLDVKQGAPTECNHPPDLGPFLPRIRNSKPDGMKIHYLRTEEATLTIWKKIEIRKEDLHDRNWFDSKVPVQDQEDHETCWSVSGAENISDALYYNDDSINKVYVPYSSQYLVDFVDTEEATKKYEKTKGKHYCYPYPAYEGLEYAMNHGIPRRDDWTDTGCGNEFPPSCNLGEVRLKHVLNDVKSLPNVKQANEYLKIQPLLGCLAIFQPDFRQIRKRTYRGPTSKNSKFVGWHSVSLRAIKVVNGETIGIGKNTHGIQHGNSGHFEVSLDIVVYELETKGKRSFGRRPGKLFNSFTYGEVRPAYQKKVVECYLDGHKIDHPETRSKDTALFILEAIFNHTSGHDGQTEVIGVPIERALLKWALKLQLNMNVTYSKSGSTTIESSPCNSMEECIGIAVDCHKSYEGGIRVHWKGNPSVILGNCTKYDCYGEHVVMSESKRTQLRDSIKDMAARNLICIALAYQKFECTNLPRRAKRHRWRLPCKDLILLAIFGIEDPCRLGKDDDHHHEKQGLEKISDEERIMDKEIENEAPAQDDASLSSAIIAADLLSSARLMRKLDNVYTKYSAQYLVENACPKKEAGQGETDHHCSKLTVKDGLKFALKEGIPKEEDWLHLGCMFNRPSFSHNAARVCMKGEVIETASVNEALEFSTHQPVGAKLHVFSPDIDLLGDGIYIGSSCEKSCYVGLRNVIIYGVTQMDGQTVASVKMCYGNKVAFIKVSLEAVSLQLLKDGLSKTGSLLVDFCLPRLSVE</sequence>
<evidence type="ECO:0000313" key="4">
    <source>
        <dbReference type="Proteomes" id="UP000489600"/>
    </source>
</evidence>
<evidence type="ECO:0000259" key="2">
    <source>
        <dbReference type="Pfam" id="PF00112"/>
    </source>
</evidence>
<organism evidence="3 4">
    <name type="scientific">Arabis nemorensis</name>
    <dbReference type="NCBI Taxonomy" id="586526"/>
    <lineage>
        <taxon>Eukaryota</taxon>
        <taxon>Viridiplantae</taxon>
        <taxon>Streptophyta</taxon>
        <taxon>Embryophyta</taxon>
        <taxon>Tracheophyta</taxon>
        <taxon>Spermatophyta</taxon>
        <taxon>Magnoliopsida</taxon>
        <taxon>eudicotyledons</taxon>
        <taxon>Gunneridae</taxon>
        <taxon>Pentapetalae</taxon>
        <taxon>rosids</taxon>
        <taxon>malvids</taxon>
        <taxon>Brassicales</taxon>
        <taxon>Brassicaceae</taxon>
        <taxon>Arabideae</taxon>
        <taxon>Arabis</taxon>
    </lineage>
</organism>
<dbReference type="Proteomes" id="UP000489600">
    <property type="component" value="Unassembled WGS sequence"/>
</dbReference>
<evidence type="ECO:0000256" key="1">
    <source>
        <dbReference type="ARBA" id="ARBA00022842"/>
    </source>
</evidence>
<dbReference type="GO" id="GO:0008234">
    <property type="term" value="F:cysteine-type peptidase activity"/>
    <property type="evidence" value="ECO:0007669"/>
    <property type="project" value="InterPro"/>
</dbReference>
<dbReference type="EMBL" id="CABITT030000007">
    <property type="protein sequence ID" value="VVB11113.1"/>
    <property type="molecule type" value="Genomic_DNA"/>
</dbReference>
<dbReference type="InterPro" id="IPR023299">
    <property type="entry name" value="ATPase_P-typ_cyto_dom_N"/>
</dbReference>
<evidence type="ECO:0000313" key="3">
    <source>
        <dbReference type="EMBL" id="VVB11113.1"/>
    </source>
</evidence>
<dbReference type="AlphaFoldDB" id="A0A565CBV9"/>
<dbReference type="Pfam" id="PF00112">
    <property type="entry name" value="Peptidase_C1"/>
    <property type="match status" value="1"/>
</dbReference>
<protein>
    <recommendedName>
        <fullName evidence="2">Peptidase C1A papain C-terminal domain-containing protein</fullName>
    </recommendedName>
</protein>
<keyword evidence="4" id="KW-1185">Reference proteome</keyword>
<accession>A0A565CBV9</accession>
<dbReference type="SUPFAM" id="SSF54001">
    <property type="entry name" value="Cysteine proteinases"/>
    <property type="match status" value="1"/>
</dbReference>
<comment type="caution">
    <text evidence="3">The sequence shown here is derived from an EMBL/GenBank/DDBJ whole genome shotgun (WGS) entry which is preliminary data.</text>
</comment>
<dbReference type="GO" id="GO:0005388">
    <property type="term" value="F:P-type calcium transporter activity"/>
    <property type="evidence" value="ECO:0007669"/>
    <property type="project" value="TreeGrafter"/>
</dbReference>
<dbReference type="GO" id="GO:0006508">
    <property type="term" value="P:proteolysis"/>
    <property type="evidence" value="ECO:0007669"/>
    <property type="project" value="InterPro"/>
</dbReference>
<name>A0A565CBV9_9BRAS</name>
<dbReference type="OrthoDB" id="1105007at2759"/>